<keyword evidence="3" id="KW-0805">Transcription regulation</keyword>
<gene>
    <name evidence="8" type="ORF">GSOID_T00030826001</name>
</gene>
<dbReference type="Pfam" id="PF00010">
    <property type="entry name" value="HLH"/>
    <property type="match status" value="1"/>
</dbReference>
<feature type="compositionally biased region" description="Polar residues" evidence="6">
    <location>
        <begin position="166"/>
        <end position="178"/>
    </location>
</feature>
<keyword evidence="4" id="KW-0804">Transcription</keyword>
<dbReference type="InterPro" id="IPR011598">
    <property type="entry name" value="bHLH_dom"/>
</dbReference>
<proteinExistence type="predicted"/>
<dbReference type="GO" id="GO:0046983">
    <property type="term" value="F:protein dimerization activity"/>
    <property type="evidence" value="ECO:0007669"/>
    <property type="project" value="InterPro"/>
</dbReference>
<dbReference type="SUPFAM" id="SSF47459">
    <property type="entry name" value="HLH, helix-loop-helix DNA-binding domain"/>
    <property type="match status" value="1"/>
</dbReference>
<feature type="domain" description="BHLH" evidence="7">
    <location>
        <begin position="29"/>
        <end position="86"/>
    </location>
</feature>
<keyword evidence="2" id="KW-0678">Repressor</keyword>
<dbReference type="PANTHER" id="PTHR10985">
    <property type="entry name" value="BASIC HELIX-LOOP-HELIX TRANSCRIPTION FACTOR, HES-RELATED"/>
    <property type="match status" value="1"/>
</dbReference>
<dbReference type="GO" id="GO:0005634">
    <property type="term" value="C:nucleus"/>
    <property type="evidence" value="ECO:0007669"/>
    <property type="project" value="UniProtKB-SubCell"/>
</dbReference>
<reference evidence="8" key="1">
    <citation type="journal article" date="2010" name="Science">
        <title>Plasticity of animal genome architecture unmasked by rapid evolution of a pelagic tunicate.</title>
        <authorList>
            <person name="Denoeud F."/>
            <person name="Henriet S."/>
            <person name="Mungpakdee S."/>
            <person name="Aury J.M."/>
            <person name="Da Silva C."/>
            <person name="Brinkmann H."/>
            <person name="Mikhaleva J."/>
            <person name="Olsen L.C."/>
            <person name="Jubin C."/>
            <person name="Canestro C."/>
            <person name="Bouquet J.M."/>
            <person name="Danks G."/>
            <person name="Poulain J."/>
            <person name="Campsteijn C."/>
            <person name="Adamski M."/>
            <person name="Cross I."/>
            <person name="Yadetie F."/>
            <person name="Muffato M."/>
            <person name="Louis A."/>
            <person name="Butcher S."/>
            <person name="Tsagkogeorga G."/>
            <person name="Konrad A."/>
            <person name="Singh S."/>
            <person name="Jensen M.F."/>
            <person name="Cong E.H."/>
            <person name="Eikeseth-Otteraa H."/>
            <person name="Noel B."/>
            <person name="Anthouard V."/>
            <person name="Porcel B.M."/>
            <person name="Kachouri-Lafond R."/>
            <person name="Nishino A."/>
            <person name="Ugolini M."/>
            <person name="Chourrout P."/>
            <person name="Nishida H."/>
            <person name="Aasland R."/>
            <person name="Huzurbazar S."/>
            <person name="Westhof E."/>
            <person name="Delsuc F."/>
            <person name="Lehrach H."/>
            <person name="Reinhardt R."/>
            <person name="Weissenbach J."/>
            <person name="Roy S.W."/>
            <person name="Artiguenave F."/>
            <person name="Postlethwait J.H."/>
            <person name="Manak J.R."/>
            <person name="Thompson E.M."/>
            <person name="Jaillon O."/>
            <person name="Du Pasquier L."/>
            <person name="Boudinot P."/>
            <person name="Liberles D.A."/>
            <person name="Volff J.N."/>
            <person name="Philippe H."/>
            <person name="Lenhard B."/>
            <person name="Roest Crollius H."/>
            <person name="Wincker P."/>
            <person name="Chourrout D."/>
        </authorList>
    </citation>
    <scope>NUCLEOTIDE SEQUENCE [LARGE SCALE GENOMIC DNA]</scope>
</reference>
<dbReference type="EMBL" id="FN654351">
    <property type="protein sequence ID" value="CBY32404.1"/>
    <property type="molecule type" value="Genomic_DNA"/>
</dbReference>
<sequence length="235" mass="26563">MNQINRTQLQLREGITKNPSTTSTLSERQIQATKPLMEKRRRERMNKALNEMKNLLLEVMGRDVTCHSKLEKADILENAVDYLKTLRAFYGMLPSPHMYNSREAVRQRLPARQKSACQLSTTPFLPGCRIPLSPISSVYANPYTLAQFNQNAKRAKLEPNLEKAIFSNNDSSSTGTNPRDSDSEPEVEITIPAVTQSLTRAKSAVESASRPAIGMKRKRFRSSPDNGPFRPWITQ</sequence>
<comment type="subcellular location">
    <subcellularLocation>
        <location evidence="1">Nucleus</location>
    </subcellularLocation>
</comment>
<dbReference type="CDD" id="cd11410">
    <property type="entry name" value="bHLH_O_HES"/>
    <property type="match status" value="1"/>
</dbReference>
<dbReference type="SMART" id="SM00353">
    <property type="entry name" value="HLH"/>
    <property type="match status" value="1"/>
</dbReference>
<dbReference type="Proteomes" id="UP000011014">
    <property type="component" value="Unassembled WGS sequence"/>
</dbReference>
<dbReference type="AlphaFoldDB" id="E4YA17"/>
<name>E4YA17_OIKDI</name>
<evidence type="ECO:0000256" key="4">
    <source>
        <dbReference type="ARBA" id="ARBA00023163"/>
    </source>
</evidence>
<organism evidence="8">
    <name type="scientific">Oikopleura dioica</name>
    <name type="common">Tunicate</name>
    <dbReference type="NCBI Taxonomy" id="34765"/>
    <lineage>
        <taxon>Eukaryota</taxon>
        <taxon>Metazoa</taxon>
        <taxon>Chordata</taxon>
        <taxon>Tunicata</taxon>
        <taxon>Appendicularia</taxon>
        <taxon>Copelata</taxon>
        <taxon>Oikopleuridae</taxon>
        <taxon>Oikopleura</taxon>
    </lineage>
</organism>
<evidence type="ECO:0000256" key="5">
    <source>
        <dbReference type="ARBA" id="ARBA00023242"/>
    </source>
</evidence>
<evidence type="ECO:0000259" key="7">
    <source>
        <dbReference type="PROSITE" id="PS50888"/>
    </source>
</evidence>
<evidence type="ECO:0000256" key="3">
    <source>
        <dbReference type="ARBA" id="ARBA00023015"/>
    </source>
</evidence>
<evidence type="ECO:0000256" key="6">
    <source>
        <dbReference type="SAM" id="MobiDB-lite"/>
    </source>
</evidence>
<evidence type="ECO:0000256" key="2">
    <source>
        <dbReference type="ARBA" id="ARBA00022491"/>
    </source>
</evidence>
<dbReference type="PROSITE" id="PS50888">
    <property type="entry name" value="BHLH"/>
    <property type="match status" value="1"/>
</dbReference>
<feature type="region of interest" description="Disordered" evidence="6">
    <location>
        <begin position="165"/>
        <end position="235"/>
    </location>
</feature>
<protein>
    <recommendedName>
        <fullName evidence="7">BHLH domain-containing protein</fullName>
    </recommendedName>
</protein>
<keyword evidence="5" id="KW-0539">Nucleus</keyword>
<evidence type="ECO:0000256" key="1">
    <source>
        <dbReference type="ARBA" id="ARBA00004123"/>
    </source>
</evidence>
<dbReference type="InterPro" id="IPR036638">
    <property type="entry name" value="HLH_DNA-bd_sf"/>
</dbReference>
<accession>E4YA17</accession>
<dbReference type="Gene3D" id="4.10.280.10">
    <property type="entry name" value="Helix-loop-helix DNA-binding domain"/>
    <property type="match status" value="1"/>
</dbReference>
<dbReference type="InterPro" id="IPR050370">
    <property type="entry name" value="HES_HEY"/>
</dbReference>
<evidence type="ECO:0000313" key="8">
    <source>
        <dbReference type="EMBL" id="CBY32404.1"/>
    </source>
</evidence>